<reference evidence="4" key="1">
    <citation type="journal article" date="2019" name="Int. J. Syst. Evol. Microbiol.">
        <title>The Global Catalogue of Microorganisms (GCM) 10K type strain sequencing project: providing services to taxonomists for standard genome sequencing and annotation.</title>
        <authorList>
            <consortium name="The Broad Institute Genomics Platform"/>
            <consortium name="The Broad Institute Genome Sequencing Center for Infectious Disease"/>
            <person name="Wu L."/>
            <person name="Ma J."/>
        </authorList>
    </citation>
    <scope>NUCLEOTIDE SEQUENCE [LARGE SCALE GENOMIC DNA]</scope>
    <source>
        <strain evidence="4">CECT 7069</strain>
    </source>
</reference>
<dbReference type="GO" id="GO:0016787">
    <property type="term" value="F:hydrolase activity"/>
    <property type="evidence" value="ECO:0007669"/>
    <property type="project" value="UniProtKB-KW"/>
</dbReference>
<dbReference type="SUPFAM" id="SSF53474">
    <property type="entry name" value="alpha/beta-Hydrolases"/>
    <property type="match status" value="1"/>
</dbReference>
<evidence type="ECO:0000313" key="3">
    <source>
        <dbReference type="EMBL" id="MDN3590788.1"/>
    </source>
</evidence>
<sequence>MTDSPSTIRHETVRANGITLHVARMGRGQPLLLLHGWPEFWLTWEPVMTRLADRFDLVVPDLRGFGASEKPDAGPSDKAGAEVHAADMLGLLDALDIPRAGLVGHDVGAYVGQALARAAPERLTGLLFFDCPYPGIGPRLAAPEMLAEIWYQSFHVKPFAAALVGSSREACRLHIGHFLRHWAGGNPAAFDAVLEAFVDTFMAPGNLQGGFNWYVSAQGGRLAMIRGEAPPQPAIAVPTCIRWGTADPLFPYAWTDRLGETFADLDLAPFEGVGHFPHREAPDRAAAEIARFFSGRGA</sequence>
<accession>A0ABT8BFZ5</accession>
<dbReference type="PANTHER" id="PTHR43329">
    <property type="entry name" value="EPOXIDE HYDROLASE"/>
    <property type="match status" value="1"/>
</dbReference>
<proteinExistence type="predicted"/>
<dbReference type="EMBL" id="JAUFPX010000006">
    <property type="protein sequence ID" value="MDN3590788.1"/>
    <property type="molecule type" value="Genomic_DNA"/>
</dbReference>
<keyword evidence="1 3" id="KW-0378">Hydrolase</keyword>
<dbReference type="InterPro" id="IPR000073">
    <property type="entry name" value="AB_hydrolase_1"/>
</dbReference>
<keyword evidence="4" id="KW-1185">Reference proteome</keyword>
<dbReference type="Gene3D" id="3.40.50.1820">
    <property type="entry name" value="alpha/beta hydrolase"/>
    <property type="match status" value="1"/>
</dbReference>
<evidence type="ECO:0000313" key="4">
    <source>
        <dbReference type="Proteomes" id="UP001224644"/>
    </source>
</evidence>
<dbReference type="RefSeq" id="WP_238222662.1">
    <property type="nucleotide sequence ID" value="NZ_BPQD01000003.1"/>
</dbReference>
<protein>
    <submittedName>
        <fullName evidence="3">Alpha/beta hydrolase</fullName>
    </submittedName>
</protein>
<name>A0ABT8BFZ5_9HYPH</name>
<comment type="caution">
    <text evidence="3">The sequence shown here is derived from an EMBL/GenBank/DDBJ whole genome shotgun (WGS) entry which is preliminary data.</text>
</comment>
<organism evidence="3 4">
    <name type="scientific">Methylobacterium adhaesivum</name>
    <dbReference type="NCBI Taxonomy" id="333297"/>
    <lineage>
        <taxon>Bacteria</taxon>
        <taxon>Pseudomonadati</taxon>
        <taxon>Pseudomonadota</taxon>
        <taxon>Alphaproteobacteria</taxon>
        <taxon>Hyphomicrobiales</taxon>
        <taxon>Methylobacteriaceae</taxon>
        <taxon>Methylobacterium</taxon>
    </lineage>
</organism>
<dbReference type="Pfam" id="PF00561">
    <property type="entry name" value="Abhydrolase_1"/>
    <property type="match status" value="1"/>
</dbReference>
<dbReference type="InterPro" id="IPR000639">
    <property type="entry name" value="Epox_hydrolase-like"/>
</dbReference>
<dbReference type="InterPro" id="IPR029058">
    <property type="entry name" value="AB_hydrolase_fold"/>
</dbReference>
<feature type="domain" description="AB hydrolase-1" evidence="2">
    <location>
        <begin position="30"/>
        <end position="280"/>
    </location>
</feature>
<dbReference type="Proteomes" id="UP001224644">
    <property type="component" value="Unassembled WGS sequence"/>
</dbReference>
<evidence type="ECO:0000259" key="2">
    <source>
        <dbReference type="Pfam" id="PF00561"/>
    </source>
</evidence>
<gene>
    <name evidence="3" type="ORF">QWZ12_09195</name>
</gene>
<dbReference type="PRINTS" id="PR00412">
    <property type="entry name" value="EPOXHYDRLASE"/>
</dbReference>
<evidence type="ECO:0000256" key="1">
    <source>
        <dbReference type="ARBA" id="ARBA00022801"/>
    </source>
</evidence>